<evidence type="ECO:0000259" key="3">
    <source>
        <dbReference type="Pfam" id="PF03732"/>
    </source>
</evidence>
<comment type="caution">
    <text evidence="4">The sequence shown here is derived from an EMBL/GenBank/DDBJ whole genome shotgun (WGS) entry which is preliminary data.</text>
</comment>
<feature type="domain" description="Retrotransposon gag" evidence="3">
    <location>
        <begin position="183"/>
        <end position="276"/>
    </location>
</feature>
<dbReference type="Proteomes" id="UP000694240">
    <property type="component" value="Chromosome 4"/>
</dbReference>
<dbReference type="EMBL" id="JAEFBK010000004">
    <property type="protein sequence ID" value="KAG7615215.1"/>
    <property type="molecule type" value="Genomic_DNA"/>
</dbReference>
<name>A0A8T2DT42_9BRAS</name>
<organism evidence="4 5">
    <name type="scientific">Arabidopsis thaliana x Arabidopsis arenosa</name>
    <dbReference type="NCBI Taxonomy" id="1240361"/>
    <lineage>
        <taxon>Eukaryota</taxon>
        <taxon>Viridiplantae</taxon>
        <taxon>Streptophyta</taxon>
        <taxon>Embryophyta</taxon>
        <taxon>Tracheophyta</taxon>
        <taxon>Spermatophyta</taxon>
        <taxon>Magnoliopsida</taxon>
        <taxon>eudicotyledons</taxon>
        <taxon>Gunneridae</taxon>
        <taxon>Pentapetalae</taxon>
        <taxon>rosids</taxon>
        <taxon>malvids</taxon>
        <taxon>Brassicales</taxon>
        <taxon>Brassicaceae</taxon>
        <taxon>Camelineae</taxon>
        <taxon>Arabidopsis</taxon>
    </lineage>
</organism>
<reference evidence="4 5" key="1">
    <citation type="submission" date="2020-12" db="EMBL/GenBank/DDBJ databases">
        <title>Concerted genomic and epigenomic changes stabilize Arabidopsis allopolyploids.</title>
        <authorList>
            <person name="Chen Z."/>
        </authorList>
    </citation>
    <scope>NUCLEOTIDE SEQUENCE [LARGE SCALE GENOMIC DNA]</scope>
    <source>
        <strain evidence="4">Allo738</strain>
        <tissue evidence="4">Leaf</tissue>
    </source>
</reference>
<proteinExistence type="predicted"/>
<feature type="region of interest" description="Disordered" evidence="2">
    <location>
        <begin position="814"/>
        <end position="859"/>
    </location>
</feature>
<accession>A0A8T2DT42</accession>
<dbReference type="Pfam" id="PF03732">
    <property type="entry name" value="Retrotrans_gag"/>
    <property type="match status" value="1"/>
</dbReference>
<dbReference type="CDD" id="cd00303">
    <property type="entry name" value="retropepsin_like"/>
    <property type="match status" value="1"/>
</dbReference>
<evidence type="ECO:0000256" key="2">
    <source>
        <dbReference type="SAM" id="MobiDB-lite"/>
    </source>
</evidence>
<evidence type="ECO:0000313" key="4">
    <source>
        <dbReference type="EMBL" id="KAG7615215.1"/>
    </source>
</evidence>
<feature type="region of interest" description="Disordered" evidence="2">
    <location>
        <begin position="1098"/>
        <end position="1147"/>
    </location>
</feature>
<keyword evidence="5" id="KW-1185">Reference proteome</keyword>
<gene>
    <name evidence="4" type="ORF">ISN45_At04g006960</name>
</gene>
<protein>
    <submittedName>
        <fullName evidence="4">Retrotransposon gag domain</fullName>
    </submittedName>
</protein>
<evidence type="ECO:0000256" key="1">
    <source>
        <dbReference type="SAM" id="Coils"/>
    </source>
</evidence>
<dbReference type="PANTHER" id="PTHR33223">
    <property type="entry name" value="CCHC-TYPE DOMAIN-CONTAINING PROTEIN"/>
    <property type="match status" value="1"/>
</dbReference>
<sequence length="1147" mass="128772">MPRQTRSTKQKELINLSVLDLGKLERTNQKTQKLAMADRVIKADVEGVLREEDGQAYNEAGQRLDDHGIIIPENANEDQARLNAQLAARDAAGVGVERHQQGVDRQHREQHADAISVERHNRGVDRHQHQIPAAIPAAAEPRLGQHPFHGLSHEQPMDHIERFEDLVLSMKANGVSEDYLLCKLFPYSLAGEAASWLKQLKAGSLKTWRSIKIAFLNNFYDDAKSEELRNKLSTFTQGPAEAFKAAWVRFKDYQRDCAHHGFSEVQLLGTFFRGVDWRYQMALDAASNGNFNTRFPGDATTLIENLACSNSTKNAYFERKKIAGAISGNQMAEVNAKLDSVHYLLIGKKHVHFGAEGEIIEPEPEFTGNQGSSNYTPKPPFQKTFPQSNFQSTYGNSTYQAPPPPSSETRMESMLDQILESQTKLVVQFNGKFDAIYTDLNGKIDNLSSHLKKLDVQPEPVYTPAVPYPGRRRSKYEIHAAKCTAIMEKILHTLPKDASETSSASLNRFSRSLCDLGSSINLMPKSVVERLGMTHYRPTRITLLFADRSKRIPEGILEDVFVKMPEPTESPEDHRPAFFCVYEIYFKGCGLIFPLPKALVRYLSALEIALPQLTPNLLRTILGIITIAAEAGYVIGVPELNELLSVRSSSKKVGYFSAYPNANRNLISHLPNKDENWHHPWFLVKKRSASIGNLPDLLPSKWTTKPAFIAPTLPTAEFGEFFKIVIEGETLWNSFTLDRFIEVNHKLRMSPRRHLLQLPLPPPLPKITSARAIAARRKTLSKSIVEACEVNKSFLQFTVDKKEYRRTLLVDDGSAEGARSDGAYRPTPHREGHSGRSSHRERSPRHQPASAPPPKETRREPELTALLGGRRHPDLLVLLLQSPYLLHPDQEVKRPNGVLTLGGMKLRSEMLELKLFWFLRPSRSRRWKRRETSFDVSKHEKTPSSQASIDGVLQFASDSYSMLTTHLGKEVKGRGMELIQGAIVFIQTEKVRTELESNIEEYESNLLLLDQTHEDDFSEERERDELKTVLEEKRNCLAALPSSSFNPQQFEEFFTESPPLSESGLQWAGVSDPVEPEVPIAPASILEVVITPHEVPPSVNSETVVIDDDDGSESVVPSEQPATGEPDETETTAADPDARKPVVAMST</sequence>
<dbReference type="AlphaFoldDB" id="A0A8T2DT42"/>
<dbReference type="InterPro" id="IPR005162">
    <property type="entry name" value="Retrotrans_gag_dom"/>
</dbReference>
<feature type="coiled-coil region" evidence="1">
    <location>
        <begin position="985"/>
        <end position="1012"/>
    </location>
</feature>
<keyword evidence="1" id="KW-0175">Coiled coil</keyword>
<feature type="compositionally biased region" description="Basic and acidic residues" evidence="2">
    <location>
        <begin position="828"/>
        <end position="841"/>
    </location>
</feature>
<evidence type="ECO:0000313" key="5">
    <source>
        <dbReference type="Proteomes" id="UP000694240"/>
    </source>
</evidence>
<dbReference type="PANTHER" id="PTHR33223:SF11">
    <property type="entry name" value="ELEMENT PROTEIN, PUTATIVE-RELATED"/>
    <property type="match status" value="1"/>
</dbReference>